<evidence type="ECO:0000256" key="11">
    <source>
        <dbReference type="PIRSR" id="PIRSR602401-1"/>
    </source>
</evidence>
<keyword evidence="14" id="KW-1185">Reference proteome</keyword>
<dbReference type="SUPFAM" id="SSF48264">
    <property type="entry name" value="Cytochrome P450"/>
    <property type="match status" value="1"/>
</dbReference>
<accession>A0A9D4Z3F7</accession>
<evidence type="ECO:0000256" key="6">
    <source>
        <dbReference type="ARBA" id="ARBA00022989"/>
    </source>
</evidence>
<reference evidence="13" key="1">
    <citation type="submission" date="2021-01" db="EMBL/GenBank/DDBJ databases">
        <title>Adiantum capillus-veneris genome.</title>
        <authorList>
            <person name="Fang Y."/>
            <person name="Liao Q."/>
        </authorList>
    </citation>
    <scope>NUCLEOTIDE SEQUENCE</scope>
    <source>
        <strain evidence="13">H3</strain>
        <tissue evidence="13">Leaf</tissue>
    </source>
</reference>
<evidence type="ECO:0000256" key="10">
    <source>
        <dbReference type="ARBA" id="ARBA00023136"/>
    </source>
</evidence>
<dbReference type="PRINTS" id="PR00463">
    <property type="entry name" value="EP450I"/>
</dbReference>
<keyword evidence="10 12" id="KW-0472">Membrane</keyword>
<evidence type="ECO:0000256" key="8">
    <source>
        <dbReference type="ARBA" id="ARBA00023004"/>
    </source>
</evidence>
<evidence type="ECO:0000256" key="2">
    <source>
        <dbReference type="ARBA" id="ARBA00010617"/>
    </source>
</evidence>
<keyword evidence="6 12" id="KW-1133">Transmembrane helix</keyword>
<dbReference type="Gene3D" id="1.10.630.10">
    <property type="entry name" value="Cytochrome P450"/>
    <property type="match status" value="1"/>
</dbReference>
<evidence type="ECO:0000256" key="4">
    <source>
        <dbReference type="ARBA" id="ARBA00022692"/>
    </source>
</evidence>
<dbReference type="OrthoDB" id="1470350at2759"/>
<dbReference type="Pfam" id="PF00067">
    <property type="entry name" value="p450"/>
    <property type="match status" value="1"/>
</dbReference>
<comment type="similarity">
    <text evidence="2">Belongs to the cytochrome P450 family.</text>
</comment>
<dbReference type="Proteomes" id="UP000886520">
    <property type="component" value="Chromosome 25"/>
</dbReference>
<comment type="cofactor">
    <cofactor evidence="11">
        <name>heme</name>
        <dbReference type="ChEBI" id="CHEBI:30413"/>
    </cofactor>
</comment>
<dbReference type="GO" id="GO:0020037">
    <property type="term" value="F:heme binding"/>
    <property type="evidence" value="ECO:0007669"/>
    <property type="project" value="InterPro"/>
</dbReference>
<dbReference type="InterPro" id="IPR002401">
    <property type="entry name" value="Cyt_P450_E_grp-I"/>
</dbReference>
<name>A0A9D4Z3F7_ADICA</name>
<dbReference type="GO" id="GO:0016705">
    <property type="term" value="F:oxidoreductase activity, acting on paired donors, with incorporation or reduction of molecular oxygen"/>
    <property type="evidence" value="ECO:0007669"/>
    <property type="project" value="InterPro"/>
</dbReference>
<dbReference type="GO" id="GO:0004497">
    <property type="term" value="F:monooxygenase activity"/>
    <property type="evidence" value="ECO:0007669"/>
    <property type="project" value="UniProtKB-KW"/>
</dbReference>
<organism evidence="13 14">
    <name type="scientific">Adiantum capillus-veneris</name>
    <name type="common">Maidenhair fern</name>
    <dbReference type="NCBI Taxonomy" id="13818"/>
    <lineage>
        <taxon>Eukaryota</taxon>
        <taxon>Viridiplantae</taxon>
        <taxon>Streptophyta</taxon>
        <taxon>Embryophyta</taxon>
        <taxon>Tracheophyta</taxon>
        <taxon>Polypodiopsida</taxon>
        <taxon>Polypodiidae</taxon>
        <taxon>Polypodiales</taxon>
        <taxon>Pteridineae</taxon>
        <taxon>Pteridaceae</taxon>
        <taxon>Vittarioideae</taxon>
        <taxon>Adiantum</taxon>
    </lineage>
</organism>
<keyword evidence="4 12" id="KW-0812">Transmembrane</keyword>
<evidence type="ECO:0000313" key="14">
    <source>
        <dbReference type="Proteomes" id="UP000886520"/>
    </source>
</evidence>
<dbReference type="PRINTS" id="PR00385">
    <property type="entry name" value="P450"/>
</dbReference>
<sequence>MIPSSIASLIASKSSHNVATSAMGMMSMLGMLSALVIVWGLWKIVRCIWWRPLKLERAMRKQGMQGPPPLFMIGNYVEIMKLEEMELATDMGGLRHDILQRMLPYYTKWSKTYGKKFVFWEASEPRIVVTEPELIREVFSAKCALAYGKSFIHQRCCEHFLGKGVVMANGESWARQRRIIAPAFHIDKLKGLAGVMTKCTEQLISKWEEMVGRDKQVEVDVASDLRMLTADIIACTEFGSSYEQGKRIFDLLTTLQKLTLQFAHFVWLPGSRFLPTSWNWEIWRLKREMENLLKEIIQERRDLVSVGKIGSYGKDLLGLMLAESEGRSCDLDDVNCNNINANSMNDQHNIRSHCKPRFTTQQIMDECKTFFFAGHETTAGLLTWSMLLLAANPEWQEKAREEVFDVLGERDENLPEAETLHKLKILGMIINETLRLYPPAIVITRYALMDMKLGDMYIPKGSSVWIPVLAMHLDQELWGEDASQFKPQRFEQGMARACKHPLAYMPFAFGPRNCVGQTFALMEAKIVLSMILRKYRFTLAPSYRHAPITMLTLKPKYGAQVLLERIL</sequence>
<evidence type="ECO:0000256" key="1">
    <source>
        <dbReference type="ARBA" id="ARBA00004370"/>
    </source>
</evidence>
<evidence type="ECO:0000256" key="5">
    <source>
        <dbReference type="ARBA" id="ARBA00022723"/>
    </source>
</evidence>
<dbReference type="InterPro" id="IPR036396">
    <property type="entry name" value="Cyt_P450_sf"/>
</dbReference>
<dbReference type="FunFam" id="1.10.630.10:FF:000029">
    <property type="entry name" value="Cytochrome P450 734A1"/>
    <property type="match status" value="1"/>
</dbReference>
<dbReference type="InterPro" id="IPR050665">
    <property type="entry name" value="Cytochrome_P450_Monooxygen"/>
</dbReference>
<evidence type="ECO:0000313" key="13">
    <source>
        <dbReference type="EMBL" id="KAI5058942.1"/>
    </source>
</evidence>
<comment type="caution">
    <text evidence="13">The sequence shown here is derived from an EMBL/GenBank/DDBJ whole genome shotgun (WGS) entry which is preliminary data.</text>
</comment>
<keyword evidence="5 11" id="KW-0479">Metal-binding</keyword>
<dbReference type="PANTHER" id="PTHR24282:SF211">
    <property type="entry name" value="CYTOCHROME P450-RELATED"/>
    <property type="match status" value="1"/>
</dbReference>
<protein>
    <recommendedName>
        <fullName evidence="15">Cytochrome P450</fullName>
    </recommendedName>
</protein>
<keyword evidence="8 11" id="KW-0408">Iron</keyword>
<feature type="binding site" description="axial binding residue" evidence="11">
    <location>
        <position position="514"/>
    </location>
    <ligand>
        <name>heme</name>
        <dbReference type="ChEBI" id="CHEBI:30413"/>
    </ligand>
    <ligandPart>
        <name>Fe</name>
        <dbReference type="ChEBI" id="CHEBI:18248"/>
    </ligandPart>
</feature>
<evidence type="ECO:0008006" key="15">
    <source>
        <dbReference type="Google" id="ProtNLM"/>
    </source>
</evidence>
<keyword evidence="9" id="KW-0503">Monooxygenase</keyword>
<dbReference type="GO" id="GO:0016020">
    <property type="term" value="C:membrane"/>
    <property type="evidence" value="ECO:0007669"/>
    <property type="project" value="UniProtKB-SubCell"/>
</dbReference>
<dbReference type="PANTHER" id="PTHR24282">
    <property type="entry name" value="CYTOCHROME P450 FAMILY MEMBER"/>
    <property type="match status" value="1"/>
</dbReference>
<evidence type="ECO:0000256" key="7">
    <source>
        <dbReference type="ARBA" id="ARBA00023002"/>
    </source>
</evidence>
<evidence type="ECO:0000256" key="12">
    <source>
        <dbReference type="SAM" id="Phobius"/>
    </source>
</evidence>
<evidence type="ECO:0000256" key="3">
    <source>
        <dbReference type="ARBA" id="ARBA00022617"/>
    </source>
</evidence>
<keyword evidence="3 11" id="KW-0349">Heme</keyword>
<evidence type="ECO:0000256" key="9">
    <source>
        <dbReference type="ARBA" id="ARBA00023033"/>
    </source>
</evidence>
<proteinExistence type="inferred from homology"/>
<dbReference type="InterPro" id="IPR001128">
    <property type="entry name" value="Cyt_P450"/>
</dbReference>
<dbReference type="GO" id="GO:0005506">
    <property type="term" value="F:iron ion binding"/>
    <property type="evidence" value="ECO:0007669"/>
    <property type="project" value="InterPro"/>
</dbReference>
<dbReference type="EMBL" id="JABFUD020000025">
    <property type="protein sequence ID" value="KAI5058942.1"/>
    <property type="molecule type" value="Genomic_DNA"/>
</dbReference>
<feature type="transmembrane region" description="Helical" evidence="12">
    <location>
        <begin position="21"/>
        <end position="42"/>
    </location>
</feature>
<gene>
    <name evidence="13" type="ORF">GOP47_0025261</name>
</gene>
<comment type="subcellular location">
    <subcellularLocation>
        <location evidence="1">Membrane</location>
    </subcellularLocation>
</comment>
<keyword evidence="7" id="KW-0560">Oxidoreductase</keyword>
<dbReference type="AlphaFoldDB" id="A0A9D4Z3F7"/>